<evidence type="ECO:0000256" key="4">
    <source>
        <dbReference type="RuleBase" id="RU362026"/>
    </source>
</evidence>
<sequence length="278" mass="31658">MKIELYNDNFQNYKRYAIPKAQLVIADIPYNIGTNFYGSNPMWYNKGDNKNGESKLAGKAAFNTDFNFNIAEYFHFCNRLLKKEPKKSSGRGKSSDAPCMIVFCSFEQMPTVIAYAEKHGFKHYTPLVFIKNYSPQVLKANMRICGATEYALVLYRDKLPKFRNGVKTDDQGKNIRGSGKMIFNWFPWEKDGKEIPKVHPAQKPVKLLKRLIEIYTDEGDVVIDPCAGSGTTLRAAAELGRKAYGFEVSKEIYKKAQEVIKPKEDAQICLDMGRGDKK</sequence>
<dbReference type="GO" id="GO:0008170">
    <property type="term" value="F:N-methyltransferase activity"/>
    <property type="evidence" value="ECO:0007669"/>
    <property type="project" value="InterPro"/>
</dbReference>
<dbReference type="Proteomes" id="UP000446866">
    <property type="component" value="Unassembled WGS sequence"/>
</dbReference>
<keyword evidence="1 6" id="KW-0489">Methyltransferase</keyword>
<protein>
    <recommendedName>
        <fullName evidence="4">Methyltransferase</fullName>
        <ecNumber evidence="4">2.1.1.-</ecNumber>
    </recommendedName>
</protein>
<keyword evidence="7" id="KW-1185">Reference proteome</keyword>
<dbReference type="EC" id="2.1.1.-" evidence="4"/>
<keyword evidence="2 6" id="KW-0808">Transferase</keyword>
<dbReference type="Gene3D" id="3.40.50.150">
    <property type="entry name" value="Vaccinia Virus protein VP39"/>
    <property type="match status" value="1"/>
</dbReference>
<name>A0A845QKK9_9FIRM</name>
<dbReference type="GO" id="GO:0003677">
    <property type="term" value="F:DNA binding"/>
    <property type="evidence" value="ECO:0007669"/>
    <property type="project" value="InterPro"/>
</dbReference>
<keyword evidence="3" id="KW-0680">Restriction system</keyword>
<evidence type="ECO:0000313" key="6">
    <source>
        <dbReference type="EMBL" id="NBH62732.1"/>
    </source>
</evidence>
<dbReference type="PRINTS" id="PR00508">
    <property type="entry name" value="S21N4MTFRASE"/>
</dbReference>
<gene>
    <name evidence="6" type="ORF">D0435_13840</name>
</gene>
<dbReference type="AlphaFoldDB" id="A0A845QKK9"/>
<evidence type="ECO:0000256" key="2">
    <source>
        <dbReference type="ARBA" id="ARBA00022679"/>
    </source>
</evidence>
<evidence type="ECO:0000256" key="3">
    <source>
        <dbReference type="ARBA" id="ARBA00022747"/>
    </source>
</evidence>
<evidence type="ECO:0000256" key="1">
    <source>
        <dbReference type="ARBA" id="ARBA00022603"/>
    </source>
</evidence>
<reference evidence="6 7" key="1">
    <citation type="submission" date="2018-08" db="EMBL/GenBank/DDBJ databases">
        <title>Murine metabolic-syndrome-specific gut microbial biobank.</title>
        <authorList>
            <person name="Liu C."/>
        </authorList>
    </citation>
    <scope>NUCLEOTIDE SEQUENCE [LARGE SCALE GENOMIC DNA]</scope>
    <source>
        <strain evidence="6 7">28</strain>
    </source>
</reference>
<dbReference type="GO" id="GO:0009307">
    <property type="term" value="P:DNA restriction-modification system"/>
    <property type="evidence" value="ECO:0007669"/>
    <property type="project" value="UniProtKB-KW"/>
</dbReference>
<feature type="domain" description="DNA methylase N-4/N-6" evidence="5">
    <location>
        <begin position="22"/>
        <end position="258"/>
    </location>
</feature>
<proteinExistence type="inferred from homology"/>
<accession>A0A845QKK9</accession>
<dbReference type="Pfam" id="PF01555">
    <property type="entry name" value="N6_N4_Mtase"/>
    <property type="match status" value="1"/>
</dbReference>
<dbReference type="InterPro" id="IPR029063">
    <property type="entry name" value="SAM-dependent_MTases_sf"/>
</dbReference>
<dbReference type="EMBL" id="QXWK01000034">
    <property type="protein sequence ID" value="NBH62732.1"/>
    <property type="molecule type" value="Genomic_DNA"/>
</dbReference>
<evidence type="ECO:0000259" key="5">
    <source>
        <dbReference type="Pfam" id="PF01555"/>
    </source>
</evidence>
<organism evidence="6 7">
    <name type="scientific">Anaerotruncus colihominis</name>
    <dbReference type="NCBI Taxonomy" id="169435"/>
    <lineage>
        <taxon>Bacteria</taxon>
        <taxon>Bacillati</taxon>
        <taxon>Bacillota</taxon>
        <taxon>Clostridia</taxon>
        <taxon>Eubacteriales</taxon>
        <taxon>Oscillospiraceae</taxon>
        <taxon>Anaerotruncus</taxon>
    </lineage>
</organism>
<dbReference type="InterPro" id="IPR001091">
    <property type="entry name" value="RM_Methyltransferase"/>
</dbReference>
<evidence type="ECO:0000313" key="7">
    <source>
        <dbReference type="Proteomes" id="UP000446866"/>
    </source>
</evidence>
<dbReference type="GO" id="GO:0032259">
    <property type="term" value="P:methylation"/>
    <property type="evidence" value="ECO:0007669"/>
    <property type="project" value="UniProtKB-KW"/>
</dbReference>
<dbReference type="InterPro" id="IPR002941">
    <property type="entry name" value="DNA_methylase_N4/N6"/>
</dbReference>
<comment type="caution">
    <text evidence="6">The sequence shown here is derived from an EMBL/GenBank/DDBJ whole genome shotgun (WGS) entry which is preliminary data.</text>
</comment>
<comment type="similarity">
    <text evidence="4">Belongs to the N(4)/N(6)-methyltransferase family.</text>
</comment>
<dbReference type="SUPFAM" id="SSF53335">
    <property type="entry name" value="S-adenosyl-L-methionine-dependent methyltransferases"/>
    <property type="match status" value="1"/>
</dbReference>